<proteinExistence type="predicted"/>
<name>A0A0F3RN61_ORITS</name>
<evidence type="ECO:0000313" key="2">
    <source>
        <dbReference type="Proteomes" id="UP000033580"/>
    </source>
</evidence>
<dbReference type="AlphaFoldDB" id="A0A0F3RN61"/>
<organism evidence="1 2">
    <name type="scientific">Orientia tsutsugamushi str. UT144</name>
    <dbReference type="NCBI Taxonomy" id="1441384"/>
    <lineage>
        <taxon>Bacteria</taxon>
        <taxon>Pseudomonadati</taxon>
        <taxon>Pseudomonadota</taxon>
        <taxon>Alphaproteobacteria</taxon>
        <taxon>Rickettsiales</taxon>
        <taxon>Rickettsiaceae</taxon>
        <taxon>Rickettsieae</taxon>
        <taxon>Orientia</taxon>
    </lineage>
</organism>
<reference evidence="1 2" key="1">
    <citation type="submission" date="2015-01" db="EMBL/GenBank/DDBJ databases">
        <title>Genome Sequencing of Rickettsiales.</title>
        <authorList>
            <person name="Daugherty S.C."/>
            <person name="Su Q."/>
            <person name="Abolude K."/>
            <person name="Beier-Sexton M."/>
            <person name="Carlyon J.A."/>
            <person name="Carter R."/>
            <person name="Day N.P."/>
            <person name="Dumler S.J."/>
            <person name="Dyachenko V."/>
            <person name="Godinez A."/>
            <person name="Kurtti T.J."/>
            <person name="Lichay M."/>
            <person name="Mullins K.E."/>
            <person name="Ott S."/>
            <person name="Pappas-Brown V."/>
            <person name="Paris D.H."/>
            <person name="Patel P."/>
            <person name="Richards A.L."/>
            <person name="Sadzewicz L."/>
            <person name="Sears K."/>
            <person name="Seidman D."/>
            <person name="Sengamalay N."/>
            <person name="Stenos J."/>
            <person name="Tallon L.J."/>
            <person name="Vincent G."/>
            <person name="Fraser C.M."/>
            <person name="Munderloh U."/>
            <person name="Dunning-Hotopp J.C."/>
        </authorList>
    </citation>
    <scope>NUCLEOTIDE SEQUENCE [LARGE SCALE GENOMIC DNA]</scope>
    <source>
        <strain evidence="1 2">UT144</strain>
    </source>
</reference>
<evidence type="ECO:0000313" key="1">
    <source>
        <dbReference type="EMBL" id="KJW06634.1"/>
    </source>
</evidence>
<gene>
    <name evidence="1" type="ORF">OTUT144_1330</name>
</gene>
<dbReference type="EMBL" id="LAOR01000101">
    <property type="protein sequence ID" value="KJW06634.1"/>
    <property type="molecule type" value="Genomic_DNA"/>
</dbReference>
<sequence length="115" mass="13478">MLYSNINSKLQVLKSLMNYVIKFQAPFERLKTFSNNPDILLRRAIILQAIIDASNISAASEAKKYEHEARIWIFSNSNYFQRICYEARLEPDFVIKIAKDVIKLNKQKLNLKIKI</sequence>
<dbReference type="Proteomes" id="UP000033580">
    <property type="component" value="Unassembled WGS sequence"/>
</dbReference>
<accession>A0A0F3RN61</accession>
<dbReference type="PATRIC" id="fig|1441384.3.peg.41"/>
<comment type="caution">
    <text evidence="1">The sequence shown here is derived from an EMBL/GenBank/DDBJ whole genome shotgun (WGS) entry which is preliminary data.</text>
</comment>
<protein>
    <submittedName>
        <fullName evidence="1">Uncharacterized protein</fullName>
    </submittedName>
</protein>